<gene>
    <name evidence="3" type="ORF">EDB81DRAFT_204020</name>
</gene>
<organism evidence="3 4">
    <name type="scientific">Dactylonectria macrodidyma</name>
    <dbReference type="NCBI Taxonomy" id="307937"/>
    <lineage>
        <taxon>Eukaryota</taxon>
        <taxon>Fungi</taxon>
        <taxon>Dikarya</taxon>
        <taxon>Ascomycota</taxon>
        <taxon>Pezizomycotina</taxon>
        <taxon>Sordariomycetes</taxon>
        <taxon>Hypocreomycetidae</taxon>
        <taxon>Hypocreales</taxon>
        <taxon>Nectriaceae</taxon>
        <taxon>Dactylonectria</taxon>
    </lineage>
</organism>
<accession>A0A9P9IMV6</accession>
<comment type="caution">
    <text evidence="3">The sequence shown here is derived from an EMBL/GenBank/DDBJ whole genome shotgun (WGS) entry which is preliminary data.</text>
</comment>
<reference evidence="3" key="1">
    <citation type="journal article" date="2021" name="Nat. Commun.">
        <title>Genetic determinants of endophytism in the Arabidopsis root mycobiome.</title>
        <authorList>
            <person name="Mesny F."/>
            <person name="Miyauchi S."/>
            <person name="Thiergart T."/>
            <person name="Pickel B."/>
            <person name="Atanasova L."/>
            <person name="Karlsson M."/>
            <person name="Huettel B."/>
            <person name="Barry K.W."/>
            <person name="Haridas S."/>
            <person name="Chen C."/>
            <person name="Bauer D."/>
            <person name="Andreopoulos W."/>
            <person name="Pangilinan J."/>
            <person name="LaButti K."/>
            <person name="Riley R."/>
            <person name="Lipzen A."/>
            <person name="Clum A."/>
            <person name="Drula E."/>
            <person name="Henrissat B."/>
            <person name="Kohler A."/>
            <person name="Grigoriev I.V."/>
            <person name="Martin F.M."/>
            <person name="Hacquard S."/>
        </authorList>
    </citation>
    <scope>NUCLEOTIDE SEQUENCE</scope>
    <source>
        <strain evidence="3">MPI-CAGE-AT-0147</strain>
    </source>
</reference>
<dbReference type="Proteomes" id="UP000738349">
    <property type="component" value="Unassembled WGS sequence"/>
</dbReference>
<dbReference type="AlphaFoldDB" id="A0A9P9IMV6"/>
<feature type="region of interest" description="Disordered" evidence="1">
    <location>
        <begin position="41"/>
        <end position="79"/>
    </location>
</feature>
<evidence type="ECO:0000256" key="1">
    <source>
        <dbReference type="SAM" id="MobiDB-lite"/>
    </source>
</evidence>
<dbReference type="EMBL" id="JAGMUV010000020">
    <property type="protein sequence ID" value="KAH7126166.1"/>
    <property type="molecule type" value="Genomic_DNA"/>
</dbReference>
<evidence type="ECO:0000256" key="2">
    <source>
        <dbReference type="SAM" id="SignalP"/>
    </source>
</evidence>
<protein>
    <submittedName>
        <fullName evidence="3">Uncharacterized protein</fullName>
    </submittedName>
</protein>
<feature type="signal peptide" evidence="2">
    <location>
        <begin position="1"/>
        <end position="17"/>
    </location>
</feature>
<keyword evidence="4" id="KW-1185">Reference proteome</keyword>
<evidence type="ECO:0000313" key="4">
    <source>
        <dbReference type="Proteomes" id="UP000738349"/>
    </source>
</evidence>
<proteinExistence type="predicted"/>
<feature type="compositionally biased region" description="Polar residues" evidence="1">
    <location>
        <begin position="60"/>
        <end position="77"/>
    </location>
</feature>
<evidence type="ECO:0000313" key="3">
    <source>
        <dbReference type="EMBL" id="KAH7126166.1"/>
    </source>
</evidence>
<keyword evidence="2" id="KW-0732">Signal</keyword>
<name>A0A9P9IMV6_9HYPO</name>
<sequence length="150" mass="16435">MPHFNLDLFCLATVCFTASSVHEQQARGTLLRTSALPSPSLARLTMSNPRGPPPRRTRPDQTISVPRTTKQAVSSGETEGGELWDAIKSAGQGPSNFELCLALVVQRFCCVMVRVLSVRAQNLETFLTFARKKKKKVLVCKSDGCWGLGQ</sequence>
<feature type="chain" id="PRO_5040344568" evidence="2">
    <location>
        <begin position="18"/>
        <end position="150"/>
    </location>
</feature>